<feature type="non-terminal residue" evidence="10">
    <location>
        <position position="1"/>
    </location>
</feature>
<evidence type="ECO:0000256" key="5">
    <source>
        <dbReference type="ARBA" id="ARBA00022989"/>
    </source>
</evidence>
<sequence length="322" mass="36542">MLYLGVRWLECLVILQLSTLPVLSEGRPLLAWRRHSRSVSQQCAEHERSSNAVSLVQTRIRALHQQIVSHRFSVLLQYLSHTAWLIGLSEAKKLKDIFGERESELRGITVDLRNLEARFRVLDSMLVLHLKSDTGQLKFPGTVSDNEVFHSWSSTLADLESLMGQIRLDFEELRPPISQVLGNEIKFSGREPLGLRVWLVVSAVMLTVLALMALTFPIQLYDAIFDEELVGTKMSIRLYGGALLSISLVMWNALYTTEKVIIRWTLLTEACYFGIQFLVTAITLVENGTVSNKALVLVFSRVAFVGISLCYYYQLGRRPKKI</sequence>
<organism evidence="10 11">
    <name type="scientific">Polyodon spathula</name>
    <name type="common">North American paddlefish</name>
    <name type="synonym">Squalus spathula</name>
    <dbReference type="NCBI Taxonomy" id="7913"/>
    <lineage>
        <taxon>Eukaryota</taxon>
        <taxon>Metazoa</taxon>
        <taxon>Chordata</taxon>
        <taxon>Craniata</taxon>
        <taxon>Vertebrata</taxon>
        <taxon>Euteleostomi</taxon>
        <taxon>Actinopterygii</taxon>
        <taxon>Chondrostei</taxon>
        <taxon>Acipenseriformes</taxon>
        <taxon>Polyodontidae</taxon>
        <taxon>Polyodon</taxon>
    </lineage>
</organism>
<feature type="transmembrane region" description="Helical" evidence="8">
    <location>
        <begin position="261"/>
        <end position="282"/>
    </location>
</feature>
<reference evidence="10" key="1">
    <citation type="journal article" date="2021" name="Cell">
        <title>Tracing the genetic footprints of vertebrate landing in non-teleost ray-finned fishes.</title>
        <authorList>
            <person name="Bi X."/>
            <person name="Wang K."/>
            <person name="Yang L."/>
            <person name="Pan H."/>
            <person name="Jiang H."/>
            <person name="Wei Q."/>
            <person name="Fang M."/>
            <person name="Yu H."/>
            <person name="Zhu C."/>
            <person name="Cai Y."/>
            <person name="He Y."/>
            <person name="Gan X."/>
            <person name="Zeng H."/>
            <person name="Yu D."/>
            <person name="Zhu Y."/>
            <person name="Jiang H."/>
            <person name="Qiu Q."/>
            <person name="Yang H."/>
            <person name="Zhang Y.E."/>
            <person name="Wang W."/>
            <person name="Zhu M."/>
            <person name="He S."/>
            <person name="Zhang G."/>
        </authorList>
    </citation>
    <scope>NUCLEOTIDE SEQUENCE</scope>
    <source>
        <strain evidence="10">Pddl_001</strain>
    </source>
</reference>
<dbReference type="Proteomes" id="UP001166093">
    <property type="component" value="Unassembled WGS sequence"/>
</dbReference>
<feature type="non-terminal residue" evidence="10">
    <location>
        <position position="322"/>
    </location>
</feature>
<evidence type="ECO:0000256" key="9">
    <source>
        <dbReference type="SAM" id="SignalP"/>
    </source>
</evidence>
<proteinExistence type="predicted"/>
<accession>A0ABS2YGL9</accession>
<name>A0ABS2YGL9_POLSP</name>
<dbReference type="InterPro" id="IPR028266">
    <property type="entry name" value="TP53I11"/>
</dbReference>
<dbReference type="EMBL" id="JAAWVQ010151347">
    <property type="protein sequence ID" value="MBN3285685.1"/>
    <property type="molecule type" value="Genomic_DNA"/>
</dbReference>
<keyword evidence="4 8" id="KW-0812">Transmembrane</keyword>
<evidence type="ECO:0000313" key="11">
    <source>
        <dbReference type="Proteomes" id="UP001166093"/>
    </source>
</evidence>
<evidence type="ECO:0000256" key="2">
    <source>
        <dbReference type="ARBA" id="ARBA00019449"/>
    </source>
</evidence>
<evidence type="ECO:0000256" key="7">
    <source>
        <dbReference type="ARBA" id="ARBA00032100"/>
    </source>
</evidence>
<evidence type="ECO:0000256" key="3">
    <source>
        <dbReference type="ARBA" id="ARBA00022553"/>
    </source>
</evidence>
<evidence type="ECO:0000256" key="1">
    <source>
        <dbReference type="ARBA" id="ARBA00004141"/>
    </source>
</evidence>
<keyword evidence="5 8" id="KW-1133">Transmembrane helix</keyword>
<comment type="caution">
    <text evidence="10">The sequence shown here is derived from an EMBL/GenBank/DDBJ whole genome shotgun (WGS) entry which is preliminary data.</text>
</comment>
<feature type="signal peptide" evidence="9">
    <location>
        <begin position="1"/>
        <end position="26"/>
    </location>
</feature>
<comment type="subcellular location">
    <subcellularLocation>
        <location evidence="1">Membrane</location>
        <topology evidence="1">Multi-pass membrane protein</topology>
    </subcellularLocation>
</comment>
<protein>
    <recommendedName>
        <fullName evidence="2">Tumor protein p53-inducible protein 11</fullName>
    </recommendedName>
    <alternativeName>
        <fullName evidence="7">p53-induced gene 11 protein</fullName>
    </alternativeName>
</protein>
<feature type="chain" id="PRO_5046543201" description="Tumor protein p53-inducible protein 11" evidence="9">
    <location>
        <begin position="27"/>
        <end position="322"/>
    </location>
</feature>
<evidence type="ECO:0000256" key="6">
    <source>
        <dbReference type="ARBA" id="ARBA00023136"/>
    </source>
</evidence>
<keyword evidence="3" id="KW-0597">Phosphoprotein</keyword>
<evidence type="ECO:0000313" key="10">
    <source>
        <dbReference type="EMBL" id="MBN3285685.1"/>
    </source>
</evidence>
<feature type="transmembrane region" description="Helical" evidence="8">
    <location>
        <begin position="294"/>
        <end position="313"/>
    </location>
</feature>
<dbReference type="PANTHER" id="PTHR31584:SF1">
    <property type="entry name" value="TUMOR PROTEIN P53-INDUCIBLE PROTEIN 11"/>
    <property type="match status" value="1"/>
</dbReference>
<feature type="transmembrane region" description="Helical" evidence="8">
    <location>
        <begin position="236"/>
        <end position="254"/>
    </location>
</feature>
<keyword evidence="6 8" id="KW-0472">Membrane</keyword>
<gene>
    <name evidence="10" type="primary">Trp53i11</name>
    <name evidence="10" type="ORF">GTO93_0021584</name>
</gene>
<keyword evidence="9" id="KW-0732">Signal</keyword>
<keyword evidence="11" id="KW-1185">Reference proteome</keyword>
<feature type="transmembrane region" description="Helical" evidence="8">
    <location>
        <begin position="195"/>
        <end position="216"/>
    </location>
</feature>
<evidence type="ECO:0000256" key="4">
    <source>
        <dbReference type="ARBA" id="ARBA00022692"/>
    </source>
</evidence>
<dbReference type="PANTHER" id="PTHR31584">
    <property type="entry name" value="TUMOR PROTEIN P53-INDUCIBLE PROTEIN 11"/>
    <property type="match status" value="1"/>
</dbReference>
<evidence type="ECO:0000256" key="8">
    <source>
        <dbReference type="SAM" id="Phobius"/>
    </source>
</evidence>
<dbReference type="Pfam" id="PF14936">
    <property type="entry name" value="p53-inducible11"/>
    <property type="match status" value="1"/>
</dbReference>